<feature type="region of interest" description="Disordered" evidence="1">
    <location>
        <begin position="43"/>
        <end position="100"/>
    </location>
</feature>
<sequence>MNALFGRSTRPSLNHDDEQVACVITAHLIRRKPPICMGMDLASVDKGVTTGPGKANKDTSQQQQQQQKKEKTPPPPQPQPPPPSPSQLDSSTPERLKHRT</sequence>
<proteinExistence type="predicted"/>
<dbReference type="EMBL" id="JAWJWE010000003">
    <property type="protein sequence ID" value="KAK6639064.1"/>
    <property type="molecule type" value="Genomic_DNA"/>
</dbReference>
<reference evidence="2 3" key="1">
    <citation type="submission" date="2023-10" db="EMBL/GenBank/DDBJ databases">
        <title>Genomes of two closely related lineages of the louse Polyplax serrata with different host specificities.</title>
        <authorList>
            <person name="Martinu J."/>
            <person name="Tarabai H."/>
            <person name="Stefka J."/>
            <person name="Hypsa V."/>
        </authorList>
    </citation>
    <scope>NUCLEOTIDE SEQUENCE [LARGE SCALE GENOMIC DNA]</scope>
    <source>
        <strain evidence="2">HR10_N</strain>
    </source>
</reference>
<gene>
    <name evidence="2" type="ORF">RUM43_007334</name>
</gene>
<organism evidence="2 3">
    <name type="scientific">Polyplax serrata</name>
    <name type="common">Common mouse louse</name>
    <dbReference type="NCBI Taxonomy" id="468196"/>
    <lineage>
        <taxon>Eukaryota</taxon>
        <taxon>Metazoa</taxon>
        <taxon>Ecdysozoa</taxon>
        <taxon>Arthropoda</taxon>
        <taxon>Hexapoda</taxon>
        <taxon>Insecta</taxon>
        <taxon>Pterygota</taxon>
        <taxon>Neoptera</taxon>
        <taxon>Paraneoptera</taxon>
        <taxon>Psocodea</taxon>
        <taxon>Troctomorpha</taxon>
        <taxon>Phthiraptera</taxon>
        <taxon>Anoplura</taxon>
        <taxon>Polyplacidae</taxon>
        <taxon>Polyplax</taxon>
    </lineage>
</organism>
<dbReference type="Proteomes" id="UP001372834">
    <property type="component" value="Unassembled WGS sequence"/>
</dbReference>
<feature type="compositionally biased region" description="Pro residues" evidence="1">
    <location>
        <begin position="73"/>
        <end position="85"/>
    </location>
</feature>
<protein>
    <submittedName>
        <fullName evidence="2">Uncharacterized protein</fullName>
    </submittedName>
</protein>
<evidence type="ECO:0000313" key="3">
    <source>
        <dbReference type="Proteomes" id="UP001372834"/>
    </source>
</evidence>
<dbReference type="AlphaFoldDB" id="A0AAN8S8M5"/>
<evidence type="ECO:0000256" key="1">
    <source>
        <dbReference type="SAM" id="MobiDB-lite"/>
    </source>
</evidence>
<evidence type="ECO:0000313" key="2">
    <source>
        <dbReference type="EMBL" id="KAK6639064.1"/>
    </source>
</evidence>
<name>A0AAN8S8M5_POLSC</name>
<accession>A0AAN8S8M5</accession>
<comment type="caution">
    <text evidence="2">The sequence shown here is derived from an EMBL/GenBank/DDBJ whole genome shotgun (WGS) entry which is preliminary data.</text>
</comment>